<feature type="domain" description="Histidine kinase" evidence="12">
    <location>
        <begin position="159"/>
        <end position="372"/>
    </location>
</feature>
<keyword evidence="6" id="KW-0547">Nucleotide-binding</keyword>
<evidence type="ECO:0000256" key="6">
    <source>
        <dbReference type="ARBA" id="ARBA00022741"/>
    </source>
</evidence>
<dbReference type="PROSITE" id="PS50885">
    <property type="entry name" value="HAMP"/>
    <property type="match status" value="1"/>
</dbReference>
<evidence type="ECO:0000256" key="10">
    <source>
        <dbReference type="SAM" id="Coils"/>
    </source>
</evidence>
<feature type="transmembrane region" description="Helical" evidence="11">
    <location>
        <begin position="12"/>
        <end position="32"/>
    </location>
</feature>
<evidence type="ECO:0000313" key="15">
    <source>
        <dbReference type="Proteomes" id="UP000705867"/>
    </source>
</evidence>
<reference evidence="14" key="1">
    <citation type="journal article" date="2021" name="bioRxiv">
        <title>Unraveling nitrogen, sulfur and carbon metabolic pathways and microbial community transcriptional responses to substrate deprivation and toxicity stresses in a bioreactor mimicking anoxic brackish coastal sediment conditions.</title>
        <authorList>
            <person name="Martins P.D."/>
            <person name="Echeveste M.J."/>
            <person name="Arshad A."/>
            <person name="Kurth J."/>
            <person name="Ouboter H."/>
            <person name="Jetten M.S.M."/>
            <person name="Welte C.U."/>
        </authorList>
    </citation>
    <scope>NUCLEOTIDE SEQUENCE</scope>
    <source>
        <strain evidence="14">MAG_39</strain>
    </source>
</reference>
<keyword evidence="5" id="KW-0808">Transferase</keyword>
<keyword evidence="9" id="KW-0902">Two-component regulatory system</keyword>
<dbReference type="InterPro" id="IPR005467">
    <property type="entry name" value="His_kinase_dom"/>
</dbReference>
<dbReference type="PRINTS" id="PR00344">
    <property type="entry name" value="BCTRLSENSOR"/>
</dbReference>
<feature type="transmembrane region" description="Helical" evidence="11">
    <location>
        <begin position="44"/>
        <end position="67"/>
    </location>
</feature>
<evidence type="ECO:0000256" key="8">
    <source>
        <dbReference type="ARBA" id="ARBA00022840"/>
    </source>
</evidence>
<keyword evidence="4" id="KW-0597">Phosphoprotein</keyword>
<evidence type="ECO:0000256" key="2">
    <source>
        <dbReference type="ARBA" id="ARBA00004370"/>
    </source>
</evidence>
<dbReference type="PANTHER" id="PTHR43065:SF46">
    <property type="entry name" value="C4-DICARBOXYLATE TRANSPORT SENSOR PROTEIN DCTB"/>
    <property type="match status" value="1"/>
</dbReference>
<dbReference type="InterPro" id="IPR003661">
    <property type="entry name" value="HisK_dim/P_dom"/>
</dbReference>
<evidence type="ECO:0000256" key="9">
    <source>
        <dbReference type="ARBA" id="ARBA00023012"/>
    </source>
</evidence>
<organism evidence="14 15">
    <name type="scientific">Candidatus Nitrobium versatile</name>
    <dbReference type="NCBI Taxonomy" id="2884831"/>
    <lineage>
        <taxon>Bacteria</taxon>
        <taxon>Pseudomonadati</taxon>
        <taxon>Nitrospirota</taxon>
        <taxon>Nitrospiria</taxon>
        <taxon>Nitrospirales</taxon>
        <taxon>Nitrospiraceae</taxon>
        <taxon>Candidatus Nitrobium</taxon>
    </lineage>
</organism>
<evidence type="ECO:0000259" key="13">
    <source>
        <dbReference type="PROSITE" id="PS50885"/>
    </source>
</evidence>
<dbReference type="SUPFAM" id="SSF47384">
    <property type="entry name" value="Homodimeric domain of signal transducing histidine kinase"/>
    <property type="match status" value="1"/>
</dbReference>
<evidence type="ECO:0000259" key="12">
    <source>
        <dbReference type="PROSITE" id="PS50109"/>
    </source>
</evidence>
<dbReference type="PROSITE" id="PS50109">
    <property type="entry name" value="HIS_KIN"/>
    <property type="match status" value="1"/>
</dbReference>
<dbReference type="InterPro" id="IPR036890">
    <property type="entry name" value="HATPase_C_sf"/>
</dbReference>
<evidence type="ECO:0000256" key="5">
    <source>
        <dbReference type="ARBA" id="ARBA00022679"/>
    </source>
</evidence>
<gene>
    <name evidence="14" type="ORF">K8I29_14565</name>
</gene>
<dbReference type="CDD" id="cd06225">
    <property type="entry name" value="HAMP"/>
    <property type="match status" value="1"/>
</dbReference>
<dbReference type="Gene3D" id="3.30.565.10">
    <property type="entry name" value="Histidine kinase-like ATPase, C-terminal domain"/>
    <property type="match status" value="1"/>
</dbReference>
<keyword evidence="11" id="KW-0472">Membrane</keyword>
<dbReference type="Gene3D" id="1.10.287.130">
    <property type="match status" value="1"/>
</dbReference>
<keyword evidence="7" id="KW-0418">Kinase</keyword>
<dbReference type="SUPFAM" id="SSF158472">
    <property type="entry name" value="HAMP domain-like"/>
    <property type="match status" value="1"/>
</dbReference>
<keyword evidence="11" id="KW-0812">Transmembrane</keyword>
<dbReference type="CDD" id="cd00082">
    <property type="entry name" value="HisKA"/>
    <property type="match status" value="1"/>
</dbReference>
<keyword evidence="11" id="KW-1133">Transmembrane helix</keyword>
<dbReference type="InterPro" id="IPR003594">
    <property type="entry name" value="HATPase_dom"/>
</dbReference>
<dbReference type="GO" id="GO:0000155">
    <property type="term" value="F:phosphorelay sensor kinase activity"/>
    <property type="evidence" value="ECO:0007669"/>
    <property type="project" value="InterPro"/>
</dbReference>
<comment type="catalytic activity">
    <reaction evidence="1">
        <text>ATP + protein L-histidine = ADP + protein N-phospho-L-histidine.</text>
        <dbReference type="EC" id="2.7.13.3"/>
    </reaction>
</comment>
<keyword evidence="8" id="KW-0067">ATP-binding</keyword>
<feature type="domain" description="HAMP" evidence="13">
    <location>
        <begin position="65"/>
        <end position="117"/>
    </location>
</feature>
<dbReference type="FunFam" id="3.30.565.10:FF:000006">
    <property type="entry name" value="Sensor histidine kinase WalK"/>
    <property type="match status" value="1"/>
</dbReference>
<evidence type="ECO:0000256" key="1">
    <source>
        <dbReference type="ARBA" id="ARBA00000085"/>
    </source>
</evidence>
<dbReference type="SMART" id="SM00304">
    <property type="entry name" value="HAMP"/>
    <property type="match status" value="1"/>
</dbReference>
<reference evidence="14" key="2">
    <citation type="submission" date="2021-08" db="EMBL/GenBank/DDBJ databases">
        <authorList>
            <person name="Dalcin Martins P."/>
        </authorList>
    </citation>
    <scope>NUCLEOTIDE SEQUENCE</scope>
    <source>
        <strain evidence="14">MAG_39</strain>
    </source>
</reference>
<sequence>MHKKSLSSLAGKLIPAIGSMMFIMGLLFAYAFNKQHPEVGLFELFLYGGSFVVLISFFLCLILYFIVTKPLSYLVDAMNRLSKGDMEYRVDIKTKDEIGILSHSFNSMVDELQQYKEKMENWTRSLEEEVQKKTSEIYKAQEQLINTEKLASLGRMAAGVAHEINSPLTGIVTFAHLMLKRVPPGNAEDIEDLNVIISQAERCSTIIKGLLGFSRRTASEKTRVNLNTLVENTLNLVKNQSKFHNIAFDIQLVPALPEVVIDPNQVQQVFLNLLINAADAMEERGKITISSGMAEEEGIRFARLAFADTGPGISRENLGKIFEPFFTTKPAGKGTGLGLAVSYGIIEKHGGQIQVESEEGKGTTFFIKLPLA</sequence>
<dbReference type="PANTHER" id="PTHR43065">
    <property type="entry name" value="SENSOR HISTIDINE KINASE"/>
    <property type="match status" value="1"/>
</dbReference>
<dbReference type="Pfam" id="PF00672">
    <property type="entry name" value="HAMP"/>
    <property type="match status" value="1"/>
</dbReference>
<dbReference type="AlphaFoldDB" id="A0A953J7Z9"/>
<dbReference type="GO" id="GO:0016020">
    <property type="term" value="C:membrane"/>
    <property type="evidence" value="ECO:0007669"/>
    <property type="project" value="UniProtKB-SubCell"/>
</dbReference>
<dbReference type="InterPro" id="IPR036097">
    <property type="entry name" value="HisK_dim/P_sf"/>
</dbReference>
<keyword evidence="10" id="KW-0175">Coiled coil</keyword>
<dbReference type="Gene3D" id="6.10.340.10">
    <property type="match status" value="1"/>
</dbReference>
<feature type="coiled-coil region" evidence="10">
    <location>
        <begin position="105"/>
        <end position="143"/>
    </location>
</feature>
<comment type="subcellular location">
    <subcellularLocation>
        <location evidence="2">Membrane</location>
    </subcellularLocation>
</comment>
<evidence type="ECO:0000313" key="14">
    <source>
        <dbReference type="EMBL" id="MBZ0157418.1"/>
    </source>
</evidence>
<proteinExistence type="predicted"/>
<dbReference type="SMART" id="SM00388">
    <property type="entry name" value="HisKA"/>
    <property type="match status" value="1"/>
</dbReference>
<evidence type="ECO:0000256" key="4">
    <source>
        <dbReference type="ARBA" id="ARBA00022553"/>
    </source>
</evidence>
<evidence type="ECO:0000256" key="11">
    <source>
        <dbReference type="SAM" id="Phobius"/>
    </source>
</evidence>
<dbReference type="EC" id="2.7.13.3" evidence="3"/>
<dbReference type="Proteomes" id="UP000705867">
    <property type="component" value="Unassembled WGS sequence"/>
</dbReference>
<evidence type="ECO:0000256" key="3">
    <source>
        <dbReference type="ARBA" id="ARBA00012438"/>
    </source>
</evidence>
<dbReference type="InterPro" id="IPR004358">
    <property type="entry name" value="Sig_transdc_His_kin-like_C"/>
</dbReference>
<accession>A0A953J7Z9</accession>
<dbReference type="InterPro" id="IPR003660">
    <property type="entry name" value="HAMP_dom"/>
</dbReference>
<dbReference type="GO" id="GO:0005524">
    <property type="term" value="F:ATP binding"/>
    <property type="evidence" value="ECO:0007669"/>
    <property type="project" value="UniProtKB-KW"/>
</dbReference>
<dbReference type="Pfam" id="PF00512">
    <property type="entry name" value="HisKA"/>
    <property type="match status" value="1"/>
</dbReference>
<dbReference type="Pfam" id="PF02518">
    <property type="entry name" value="HATPase_c"/>
    <property type="match status" value="1"/>
</dbReference>
<name>A0A953J7Z9_9BACT</name>
<comment type="caution">
    <text evidence="14">The sequence shown here is derived from an EMBL/GenBank/DDBJ whole genome shotgun (WGS) entry which is preliminary data.</text>
</comment>
<dbReference type="SMART" id="SM00387">
    <property type="entry name" value="HATPase_c"/>
    <property type="match status" value="1"/>
</dbReference>
<protein>
    <recommendedName>
        <fullName evidence="3">histidine kinase</fullName>
        <ecNumber evidence="3">2.7.13.3</ecNumber>
    </recommendedName>
</protein>
<evidence type="ECO:0000256" key="7">
    <source>
        <dbReference type="ARBA" id="ARBA00022777"/>
    </source>
</evidence>
<dbReference type="SUPFAM" id="SSF55874">
    <property type="entry name" value="ATPase domain of HSP90 chaperone/DNA topoisomerase II/histidine kinase"/>
    <property type="match status" value="1"/>
</dbReference>
<dbReference type="EMBL" id="JAIOIV010000114">
    <property type="protein sequence ID" value="MBZ0157418.1"/>
    <property type="molecule type" value="Genomic_DNA"/>
</dbReference>